<keyword evidence="1" id="KW-0560">Oxidoreductase</keyword>
<protein>
    <submittedName>
        <fullName evidence="4">NAD(P)-dependent oxidoreductase</fullName>
    </submittedName>
</protein>
<dbReference type="EMBL" id="JBHSOG010000010">
    <property type="protein sequence ID" value="MFC5768439.1"/>
    <property type="molecule type" value="Genomic_DNA"/>
</dbReference>
<dbReference type="PANTHER" id="PTHR43333">
    <property type="entry name" value="2-HACID_DH_C DOMAIN-CONTAINING PROTEIN"/>
    <property type="match status" value="1"/>
</dbReference>
<evidence type="ECO:0000256" key="2">
    <source>
        <dbReference type="ARBA" id="ARBA00023027"/>
    </source>
</evidence>
<comment type="caution">
    <text evidence="4">The sequence shown here is derived from an EMBL/GenBank/DDBJ whole genome shotgun (WGS) entry which is preliminary data.</text>
</comment>
<evidence type="ECO:0000313" key="5">
    <source>
        <dbReference type="Proteomes" id="UP001595974"/>
    </source>
</evidence>
<feature type="domain" description="D-isomer specific 2-hydroxyacid dehydrogenase NAD-binding" evidence="3">
    <location>
        <begin position="108"/>
        <end position="279"/>
    </location>
</feature>
<dbReference type="Gene3D" id="3.40.50.720">
    <property type="entry name" value="NAD(P)-binding Rossmann-like Domain"/>
    <property type="match status" value="2"/>
</dbReference>
<evidence type="ECO:0000313" key="4">
    <source>
        <dbReference type="EMBL" id="MFC5768439.1"/>
    </source>
</evidence>
<reference evidence="5" key="1">
    <citation type="journal article" date="2019" name="Int. J. Syst. Evol. Microbiol.">
        <title>The Global Catalogue of Microorganisms (GCM) 10K type strain sequencing project: providing services to taxonomists for standard genome sequencing and annotation.</title>
        <authorList>
            <consortium name="The Broad Institute Genomics Platform"/>
            <consortium name="The Broad Institute Genome Sequencing Center for Infectious Disease"/>
            <person name="Wu L."/>
            <person name="Ma J."/>
        </authorList>
    </citation>
    <scope>NUCLEOTIDE SEQUENCE [LARGE SCALE GENOMIC DNA]</scope>
    <source>
        <strain evidence="5">SHR3</strain>
    </source>
</reference>
<keyword evidence="5" id="KW-1185">Reference proteome</keyword>
<evidence type="ECO:0000256" key="1">
    <source>
        <dbReference type="ARBA" id="ARBA00023002"/>
    </source>
</evidence>
<name>A0ABW1AMR9_9RHOO</name>
<dbReference type="RefSeq" id="WP_096448705.1">
    <property type="nucleotide sequence ID" value="NZ_JBHSOG010000010.1"/>
</dbReference>
<dbReference type="InterPro" id="IPR006140">
    <property type="entry name" value="D-isomer_DH_NAD-bd"/>
</dbReference>
<gene>
    <name evidence="4" type="ORF">ACFPTN_03545</name>
</gene>
<accession>A0ABW1AMR9</accession>
<dbReference type="SUPFAM" id="SSF51735">
    <property type="entry name" value="NAD(P)-binding Rossmann-fold domains"/>
    <property type="match status" value="1"/>
</dbReference>
<proteinExistence type="predicted"/>
<evidence type="ECO:0000259" key="3">
    <source>
        <dbReference type="Pfam" id="PF02826"/>
    </source>
</evidence>
<dbReference type="Pfam" id="PF02826">
    <property type="entry name" value="2-Hacid_dh_C"/>
    <property type="match status" value="1"/>
</dbReference>
<dbReference type="InterPro" id="IPR036291">
    <property type="entry name" value="NAD(P)-bd_dom_sf"/>
</dbReference>
<dbReference type="Proteomes" id="UP001595974">
    <property type="component" value="Unassembled WGS sequence"/>
</dbReference>
<sequence length="316" mass="33596">MNSLVIASQQSSEINDHLRAALPDAAVVDIAPGLPPILAPEVEVLFVRPIFPAGAPRDAGPPAGWPFGVRWIQLGSSGADYYPDWLFDGPVVTSARAGTADAVAEFAMAAILAAAKHLPDIWISSREDWRWSRLGLLKGQVLGIVGFGAIGHALAVRARAFGMKVIAVRRTPEPLDHPGVERAENLKALFAAADHVVVAAPATARTHHLVGRDVLAAARPGLHLVNIARGSLVDSKALLDAVNDGRIGLATLDVTEVEPLPAGHPFYAHPRIRLSPHLSSITHHSAATLADLFLANLARYRQGAVLSDVVDRQRGY</sequence>
<dbReference type="PANTHER" id="PTHR43333:SF1">
    <property type="entry name" value="D-ISOMER SPECIFIC 2-HYDROXYACID DEHYDROGENASE NAD-BINDING DOMAIN-CONTAINING PROTEIN"/>
    <property type="match status" value="1"/>
</dbReference>
<organism evidence="4 5">
    <name type="scientific">Thauera sinica</name>
    <dbReference type="NCBI Taxonomy" id="2665146"/>
    <lineage>
        <taxon>Bacteria</taxon>
        <taxon>Pseudomonadati</taxon>
        <taxon>Pseudomonadota</taxon>
        <taxon>Betaproteobacteria</taxon>
        <taxon>Rhodocyclales</taxon>
        <taxon>Zoogloeaceae</taxon>
        <taxon>Thauera</taxon>
    </lineage>
</organism>
<keyword evidence="2" id="KW-0520">NAD</keyword>